<dbReference type="WBParaSite" id="Pan_g14955.t1">
    <property type="protein sequence ID" value="Pan_g14955.t1"/>
    <property type="gene ID" value="Pan_g14955"/>
</dbReference>
<proteinExistence type="predicted"/>
<reference evidence="1" key="1">
    <citation type="journal article" date="2013" name="Genetics">
        <title>The draft genome and transcriptome of Panagrellus redivivus are shaped by the harsh demands of a free-living lifestyle.</title>
        <authorList>
            <person name="Srinivasan J."/>
            <person name="Dillman A.R."/>
            <person name="Macchietto M.G."/>
            <person name="Heikkinen L."/>
            <person name="Lakso M."/>
            <person name="Fracchia K.M."/>
            <person name="Antoshechkin I."/>
            <person name="Mortazavi A."/>
            <person name="Wong G."/>
            <person name="Sternberg P.W."/>
        </authorList>
    </citation>
    <scope>NUCLEOTIDE SEQUENCE [LARGE SCALE GENOMIC DNA]</scope>
    <source>
        <strain evidence="1">MT8872</strain>
    </source>
</reference>
<keyword evidence="1" id="KW-1185">Reference proteome</keyword>
<name>A0A7E4V060_PANRE</name>
<sequence>MLEKQPIIIIIGSDVEEVKVLQKEFDKFKSDLKANEVRLQGMNQLAIALTAVGQTETVVRVRQQDLNQRGKALELDQREAAKTTH</sequence>
<accession>A0A7E4V060</accession>
<dbReference type="AlphaFoldDB" id="A0A7E4V060"/>
<dbReference type="InterPro" id="IPR002017">
    <property type="entry name" value="Spectrin_repeat"/>
</dbReference>
<dbReference type="SUPFAM" id="SSF46966">
    <property type="entry name" value="Spectrin repeat"/>
    <property type="match status" value="1"/>
</dbReference>
<evidence type="ECO:0000313" key="1">
    <source>
        <dbReference type="Proteomes" id="UP000492821"/>
    </source>
</evidence>
<organism evidence="1 2">
    <name type="scientific">Panagrellus redivivus</name>
    <name type="common">Microworm</name>
    <dbReference type="NCBI Taxonomy" id="6233"/>
    <lineage>
        <taxon>Eukaryota</taxon>
        <taxon>Metazoa</taxon>
        <taxon>Ecdysozoa</taxon>
        <taxon>Nematoda</taxon>
        <taxon>Chromadorea</taxon>
        <taxon>Rhabditida</taxon>
        <taxon>Tylenchina</taxon>
        <taxon>Panagrolaimomorpha</taxon>
        <taxon>Panagrolaimoidea</taxon>
        <taxon>Panagrolaimidae</taxon>
        <taxon>Panagrellus</taxon>
    </lineage>
</organism>
<protein>
    <submittedName>
        <fullName evidence="2">Histidine--tRNA ligase</fullName>
    </submittedName>
</protein>
<dbReference type="Gene3D" id="1.20.58.60">
    <property type="match status" value="1"/>
</dbReference>
<evidence type="ECO:0000313" key="2">
    <source>
        <dbReference type="WBParaSite" id="Pan_g14955.t1"/>
    </source>
</evidence>
<dbReference type="Pfam" id="PF00435">
    <property type="entry name" value="Spectrin"/>
    <property type="match status" value="1"/>
</dbReference>
<reference evidence="2" key="2">
    <citation type="submission" date="2020-10" db="UniProtKB">
        <authorList>
            <consortium name="WormBaseParasite"/>
        </authorList>
    </citation>
    <scope>IDENTIFICATION</scope>
</reference>
<dbReference type="Proteomes" id="UP000492821">
    <property type="component" value="Unassembled WGS sequence"/>
</dbReference>